<reference evidence="1" key="2">
    <citation type="journal article" date="2022" name="New Phytol.">
        <title>Evolutionary transition to the ectomycorrhizal habit in the genomes of a hyperdiverse lineage of mushroom-forming fungi.</title>
        <authorList>
            <person name="Looney B."/>
            <person name="Miyauchi S."/>
            <person name="Morin E."/>
            <person name="Drula E."/>
            <person name="Courty P.E."/>
            <person name="Kohler A."/>
            <person name="Kuo A."/>
            <person name="LaButti K."/>
            <person name="Pangilinan J."/>
            <person name="Lipzen A."/>
            <person name="Riley R."/>
            <person name="Andreopoulos W."/>
            <person name="He G."/>
            <person name="Johnson J."/>
            <person name="Nolan M."/>
            <person name="Tritt A."/>
            <person name="Barry K.W."/>
            <person name="Grigoriev I.V."/>
            <person name="Nagy L.G."/>
            <person name="Hibbett D."/>
            <person name="Henrissat B."/>
            <person name="Matheny P.B."/>
            <person name="Labbe J."/>
            <person name="Martin F.M."/>
        </authorList>
    </citation>
    <scope>NUCLEOTIDE SEQUENCE</scope>
    <source>
        <strain evidence="1">HHB10654</strain>
    </source>
</reference>
<accession>A0ACB8TGN6</accession>
<proteinExistence type="predicted"/>
<evidence type="ECO:0000313" key="2">
    <source>
        <dbReference type="Proteomes" id="UP000814140"/>
    </source>
</evidence>
<dbReference type="EMBL" id="MU277189">
    <property type="protein sequence ID" value="KAI0067603.1"/>
    <property type="molecule type" value="Genomic_DNA"/>
</dbReference>
<dbReference type="Proteomes" id="UP000814140">
    <property type="component" value="Unassembled WGS sequence"/>
</dbReference>
<name>A0ACB8TGN6_9AGAM</name>
<sequence>MSGFRNFALIGAGHIGDFIIEELLKAKTTGTVDKVLVLTRTESAGKEGLQKFATAGASIVGVDYADKDAVAKALAGIDAVISTLPIPAIEVESAVAEASKAAEVKLFVQSEWGLAAVSKGVAPTRDVHREKMRAMGLPWAAFCTGPWSDFLFNPYLHLDVKGGKAEVGGDGNGPISFTSRPDVARFVVYVLTQLPLSMVEYKLFSIEGERKSFNEVFKAYEAKTGKKVDVTYKSITELHAAVAANPADLVSRLHIKWALEGFNETSDNHLYPDWHPKPVVDYLE</sequence>
<keyword evidence="2" id="KW-1185">Reference proteome</keyword>
<comment type="caution">
    <text evidence="1">The sequence shown here is derived from an EMBL/GenBank/DDBJ whole genome shotgun (WGS) entry which is preliminary data.</text>
</comment>
<organism evidence="1 2">
    <name type="scientific">Artomyces pyxidatus</name>
    <dbReference type="NCBI Taxonomy" id="48021"/>
    <lineage>
        <taxon>Eukaryota</taxon>
        <taxon>Fungi</taxon>
        <taxon>Dikarya</taxon>
        <taxon>Basidiomycota</taxon>
        <taxon>Agaricomycotina</taxon>
        <taxon>Agaricomycetes</taxon>
        <taxon>Russulales</taxon>
        <taxon>Auriscalpiaceae</taxon>
        <taxon>Artomyces</taxon>
    </lineage>
</organism>
<protein>
    <submittedName>
        <fullName evidence="1">NAD-P-binding protein</fullName>
    </submittedName>
</protein>
<gene>
    <name evidence="1" type="ORF">BV25DRAFT_1911501</name>
</gene>
<evidence type="ECO:0000313" key="1">
    <source>
        <dbReference type="EMBL" id="KAI0067603.1"/>
    </source>
</evidence>
<reference evidence="1" key="1">
    <citation type="submission" date="2021-03" db="EMBL/GenBank/DDBJ databases">
        <authorList>
            <consortium name="DOE Joint Genome Institute"/>
            <person name="Ahrendt S."/>
            <person name="Looney B.P."/>
            <person name="Miyauchi S."/>
            <person name="Morin E."/>
            <person name="Drula E."/>
            <person name="Courty P.E."/>
            <person name="Chicoki N."/>
            <person name="Fauchery L."/>
            <person name="Kohler A."/>
            <person name="Kuo A."/>
            <person name="Labutti K."/>
            <person name="Pangilinan J."/>
            <person name="Lipzen A."/>
            <person name="Riley R."/>
            <person name="Andreopoulos W."/>
            <person name="He G."/>
            <person name="Johnson J."/>
            <person name="Barry K.W."/>
            <person name="Grigoriev I.V."/>
            <person name="Nagy L."/>
            <person name="Hibbett D."/>
            <person name="Henrissat B."/>
            <person name="Matheny P.B."/>
            <person name="Labbe J."/>
            <person name="Martin F."/>
        </authorList>
    </citation>
    <scope>NUCLEOTIDE SEQUENCE</scope>
    <source>
        <strain evidence="1">HHB10654</strain>
    </source>
</reference>